<dbReference type="Proteomes" id="UP000479357">
    <property type="component" value="Segment"/>
</dbReference>
<keyword evidence="3" id="KW-1185">Reference proteome</keyword>
<reference evidence="2 3" key="1">
    <citation type="submission" date="2019-12" db="EMBL/GenBank/DDBJ databases">
        <title>Alteromonas phage V22 represents a new genus of marine bacteriophages that requires a novel tail fiber chaperone for host recognition.</title>
        <authorList>
            <person name="Gonzalez-Serrano R."/>
            <person name="Dunne M."/>
            <person name="Rosselli R."/>
            <person name="Martin-Cuadrado A.-B."/>
            <person name="Grosboillot V."/>
            <person name="Zinsli L."/>
            <person name="Roda-Garcia J.J."/>
            <person name="Loessner M.J."/>
            <person name="Rodriguez-Valera F."/>
        </authorList>
    </citation>
    <scope>NUCLEOTIDE SEQUENCE [LARGE SCALE GENOMIC DNA]</scope>
</reference>
<evidence type="ECO:0000313" key="3">
    <source>
        <dbReference type="Proteomes" id="UP000479357"/>
    </source>
</evidence>
<dbReference type="Pfam" id="PF22479">
    <property type="entry name" value="Pam3_gp18"/>
    <property type="match status" value="1"/>
</dbReference>
<accession>A0A6C0R2Y3</accession>
<dbReference type="GeneID" id="55626441"/>
<proteinExistence type="predicted"/>
<protein>
    <recommendedName>
        <fullName evidence="1">Cyanophage baseplate Pam3 plug gp18 domain-containing protein</fullName>
    </recommendedName>
</protein>
<dbReference type="RefSeq" id="YP_009855701.1">
    <property type="nucleotide sequence ID" value="NC_048847.1"/>
</dbReference>
<evidence type="ECO:0000259" key="1">
    <source>
        <dbReference type="Pfam" id="PF22479"/>
    </source>
</evidence>
<organism evidence="2 3">
    <name type="scientific">Alteromonas phage vB_AmeM_PT11-V22</name>
    <dbReference type="NCBI Taxonomy" id="2704031"/>
    <lineage>
        <taxon>Viruses</taxon>
        <taxon>Duplodnaviria</taxon>
        <taxon>Heunggongvirae</taxon>
        <taxon>Uroviricota</taxon>
        <taxon>Caudoviricetes</taxon>
        <taxon>Myoalterovirus</taxon>
        <taxon>Myoalterovirus PT11V22</taxon>
    </lineage>
</organism>
<name>A0A6C0R2Y3_9CAUD</name>
<sequence length="119" mass="13626">MLYINNADAPYSEQRVTLGASNYIIELKFNSRNEGWYLNLLSSDGQTSLVTGLRLKPNQIITNRYLVEDFEGALACLRTKNDYSVLSRDNLGRDKVYRIVWFNETELENLGAEDVVQLS</sequence>
<dbReference type="EMBL" id="MN877442">
    <property type="protein sequence ID" value="QHZ59742.1"/>
    <property type="molecule type" value="Genomic_DNA"/>
</dbReference>
<dbReference type="InterPro" id="IPR054252">
    <property type="entry name" value="Pam3_gp18"/>
</dbReference>
<evidence type="ECO:0000313" key="2">
    <source>
        <dbReference type="EMBL" id="QHZ59742.1"/>
    </source>
</evidence>
<feature type="domain" description="Cyanophage baseplate Pam3 plug gp18" evidence="1">
    <location>
        <begin position="1"/>
        <end position="103"/>
    </location>
</feature>
<dbReference type="KEGG" id="vg:55626441"/>